<dbReference type="SUPFAM" id="SSF48576">
    <property type="entry name" value="Terpenoid synthases"/>
    <property type="match status" value="1"/>
</dbReference>
<dbReference type="CDD" id="cd00685">
    <property type="entry name" value="Trans_IPPS_HT"/>
    <property type="match status" value="1"/>
</dbReference>
<reference evidence="8 9" key="1">
    <citation type="submission" date="2016-06" db="EMBL/GenBank/DDBJ databases">
        <title>Draft genome of Moraxella atlantae CCUG 59586.</title>
        <authorList>
            <person name="Salva-Serra F."/>
            <person name="Engstrom-Jakobsson H."/>
            <person name="Thorell K."/>
            <person name="Gonzales-Siles L."/>
            <person name="Karlsson R."/>
            <person name="Boulund F."/>
            <person name="Engstrand L."/>
            <person name="Kristiansson E."/>
            <person name="Moore E."/>
        </authorList>
    </citation>
    <scope>NUCLEOTIDE SEQUENCE [LARGE SCALE GENOMIC DNA]</scope>
    <source>
        <strain evidence="8 9">CCUG 59586</strain>
    </source>
</reference>
<dbReference type="InterPro" id="IPR053378">
    <property type="entry name" value="Prenyl_diphosphate_synthase"/>
</dbReference>
<dbReference type="Pfam" id="PF00348">
    <property type="entry name" value="polyprenyl_synt"/>
    <property type="match status" value="1"/>
</dbReference>
<organism evidence="8 9">
    <name type="scientific">Faucicola atlantae</name>
    <dbReference type="NCBI Taxonomy" id="34059"/>
    <lineage>
        <taxon>Bacteria</taxon>
        <taxon>Pseudomonadati</taxon>
        <taxon>Pseudomonadota</taxon>
        <taxon>Gammaproteobacteria</taxon>
        <taxon>Moraxellales</taxon>
        <taxon>Moraxellaceae</taxon>
        <taxon>Faucicola</taxon>
    </lineage>
</organism>
<protein>
    <submittedName>
        <fullName evidence="8">Farnesyl-diphosphate synthase</fullName>
    </submittedName>
</protein>
<gene>
    <name evidence="8" type="ORF">A9306_07965</name>
</gene>
<dbReference type="AlphaFoldDB" id="A0A1B8QEN9"/>
<dbReference type="GO" id="GO:0016114">
    <property type="term" value="P:terpenoid biosynthetic process"/>
    <property type="evidence" value="ECO:0007669"/>
    <property type="project" value="UniProtKB-ARBA"/>
</dbReference>
<dbReference type="Proteomes" id="UP000092616">
    <property type="component" value="Unassembled WGS sequence"/>
</dbReference>
<keyword evidence="3 7" id="KW-0808">Transferase</keyword>
<dbReference type="FunFam" id="1.10.600.10:FF:000001">
    <property type="entry name" value="Geranylgeranyl diphosphate synthase"/>
    <property type="match status" value="1"/>
</dbReference>
<evidence type="ECO:0000256" key="5">
    <source>
        <dbReference type="ARBA" id="ARBA00022842"/>
    </source>
</evidence>
<evidence type="ECO:0000256" key="7">
    <source>
        <dbReference type="RuleBase" id="RU004466"/>
    </source>
</evidence>
<dbReference type="Gene3D" id="1.10.600.10">
    <property type="entry name" value="Farnesyl Diphosphate Synthase"/>
    <property type="match status" value="1"/>
</dbReference>
<dbReference type="GO" id="GO:0005737">
    <property type="term" value="C:cytoplasm"/>
    <property type="evidence" value="ECO:0007669"/>
    <property type="project" value="UniProtKB-ARBA"/>
</dbReference>
<dbReference type="PROSITE" id="PS00444">
    <property type="entry name" value="POLYPRENYL_SYNTHASE_2"/>
    <property type="match status" value="1"/>
</dbReference>
<sequence length="311" mass="33455">MSTTVPDLTFHAFAQPVLAQLEVDIRAYLAGKNLPDPLAAACLYAMTNGGKRVRPLLVASSFTSITAHAQAITDAQAQLPSTVRGAMLAVELLHGYSLVHDDLPCMDDDDLRRGRPTTHIAFGEAAALLAGDMLQNLAFEVFAEPMFFEAHDIALSHSLLTTFAPAARRMIMGQMLDLNGEHRDLSQAGLEAIHRDKTGALIAASVRMGALCAHADAATLTAVTTFAEHIGLAFQVQDDILDVTADTTQLGKPAGSDEKLAKSTYVKLLGVKGAQDYAESLFAQAKTALDRVLPTNSLLHQLANWLWQRQK</sequence>
<evidence type="ECO:0000256" key="4">
    <source>
        <dbReference type="ARBA" id="ARBA00022723"/>
    </source>
</evidence>
<dbReference type="PANTHER" id="PTHR43281:SF1">
    <property type="entry name" value="FARNESYL DIPHOSPHATE SYNTHASE"/>
    <property type="match status" value="1"/>
</dbReference>
<dbReference type="GO" id="GO:0004659">
    <property type="term" value="F:prenyltransferase activity"/>
    <property type="evidence" value="ECO:0007669"/>
    <property type="project" value="InterPro"/>
</dbReference>
<dbReference type="EMBL" id="LZNA01000037">
    <property type="protein sequence ID" value="OBX80168.1"/>
    <property type="molecule type" value="Genomic_DNA"/>
</dbReference>
<dbReference type="PANTHER" id="PTHR43281">
    <property type="entry name" value="FARNESYL DIPHOSPHATE SYNTHASE"/>
    <property type="match status" value="1"/>
</dbReference>
<dbReference type="InterPro" id="IPR008949">
    <property type="entry name" value="Isoprenoid_synthase_dom_sf"/>
</dbReference>
<comment type="similarity">
    <text evidence="2 7">Belongs to the FPP/GGPP synthase family.</text>
</comment>
<keyword evidence="6" id="KW-0414">Isoprene biosynthesis</keyword>
<dbReference type="RefSeq" id="WP_067336999.1">
    <property type="nucleotide sequence ID" value="NZ_LZNA01000037.1"/>
</dbReference>
<keyword evidence="5" id="KW-0460">Magnesium</keyword>
<proteinExistence type="inferred from homology"/>
<evidence type="ECO:0000256" key="6">
    <source>
        <dbReference type="ARBA" id="ARBA00023229"/>
    </source>
</evidence>
<dbReference type="InterPro" id="IPR000092">
    <property type="entry name" value="Polyprenyl_synt"/>
</dbReference>
<evidence type="ECO:0000313" key="9">
    <source>
        <dbReference type="Proteomes" id="UP000092616"/>
    </source>
</evidence>
<keyword evidence="4" id="KW-0479">Metal-binding</keyword>
<comment type="cofactor">
    <cofactor evidence="1">
        <name>Mg(2+)</name>
        <dbReference type="ChEBI" id="CHEBI:18420"/>
    </cofactor>
</comment>
<evidence type="ECO:0000313" key="8">
    <source>
        <dbReference type="EMBL" id="OBX80168.1"/>
    </source>
</evidence>
<dbReference type="PROSITE" id="PS00723">
    <property type="entry name" value="POLYPRENYL_SYNTHASE_1"/>
    <property type="match status" value="1"/>
</dbReference>
<evidence type="ECO:0000256" key="1">
    <source>
        <dbReference type="ARBA" id="ARBA00001946"/>
    </source>
</evidence>
<keyword evidence="9" id="KW-1185">Reference proteome</keyword>
<dbReference type="GO" id="GO:0008654">
    <property type="term" value="P:phospholipid biosynthetic process"/>
    <property type="evidence" value="ECO:0007669"/>
    <property type="project" value="UniProtKB-ARBA"/>
</dbReference>
<accession>A0A1B8QEN9</accession>
<dbReference type="NCBIfam" id="NF045485">
    <property type="entry name" value="FPPsyn"/>
    <property type="match status" value="1"/>
</dbReference>
<dbReference type="SFLD" id="SFLDG01017">
    <property type="entry name" value="Polyprenyl_Transferase_Like"/>
    <property type="match status" value="1"/>
</dbReference>
<dbReference type="GO" id="GO:0046872">
    <property type="term" value="F:metal ion binding"/>
    <property type="evidence" value="ECO:0007669"/>
    <property type="project" value="UniProtKB-KW"/>
</dbReference>
<dbReference type="InterPro" id="IPR033749">
    <property type="entry name" value="Polyprenyl_synt_CS"/>
</dbReference>
<comment type="caution">
    <text evidence="8">The sequence shown here is derived from an EMBL/GenBank/DDBJ whole genome shotgun (WGS) entry which is preliminary data.</text>
</comment>
<dbReference type="SFLD" id="SFLDS00005">
    <property type="entry name" value="Isoprenoid_Synthase_Type_I"/>
    <property type="match status" value="1"/>
</dbReference>
<evidence type="ECO:0000256" key="3">
    <source>
        <dbReference type="ARBA" id="ARBA00022679"/>
    </source>
</evidence>
<name>A0A1B8QEN9_9GAMM</name>
<evidence type="ECO:0000256" key="2">
    <source>
        <dbReference type="ARBA" id="ARBA00006706"/>
    </source>
</evidence>